<gene>
    <name evidence="1" type="ORF">HUJ06_005210</name>
</gene>
<accession>A0A822YPQ9</accession>
<dbReference type="AlphaFoldDB" id="A0A822YPQ9"/>
<organism evidence="1 2">
    <name type="scientific">Nelumbo nucifera</name>
    <name type="common">Sacred lotus</name>
    <dbReference type="NCBI Taxonomy" id="4432"/>
    <lineage>
        <taxon>Eukaryota</taxon>
        <taxon>Viridiplantae</taxon>
        <taxon>Streptophyta</taxon>
        <taxon>Embryophyta</taxon>
        <taxon>Tracheophyta</taxon>
        <taxon>Spermatophyta</taxon>
        <taxon>Magnoliopsida</taxon>
        <taxon>Proteales</taxon>
        <taxon>Nelumbonaceae</taxon>
        <taxon>Nelumbo</taxon>
    </lineage>
</organism>
<comment type="caution">
    <text evidence="1">The sequence shown here is derived from an EMBL/GenBank/DDBJ whole genome shotgun (WGS) entry which is preliminary data.</text>
</comment>
<sequence>MRIFKQPESSLGSSSFLVISLCQLIKQPETPLDFKASSTFL</sequence>
<dbReference type="Proteomes" id="UP000607653">
    <property type="component" value="Unassembled WGS sequence"/>
</dbReference>
<proteinExistence type="predicted"/>
<dbReference type="EMBL" id="DUZY01000004">
    <property type="protein sequence ID" value="DAD34570.1"/>
    <property type="molecule type" value="Genomic_DNA"/>
</dbReference>
<reference evidence="1 2" key="1">
    <citation type="journal article" date="2020" name="Mol. Biol. Evol.">
        <title>Distinct Expression and Methylation Patterns for Genes with Different Fates following a Single Whole-Genome Duplication in Flowering Plants.</title>
        <authorList>
            <person name="Shi T."/>
            <person name="Rahmani R.S."/>
            <person name="Gugger P.F."/>
            <person name="Wang M."/>
            <person name="Li H."/>
            <person name="Zhang Y."/>
            <person name="Li Z."/>
            <person name="Wang Q."/>
            <person name="Van de Peer Y."/>
            <person name="Marchal K."/>
            <person name="Chen J."/>
        </authorList>
    </citation>
    <scope>NUCLEOTIDE SEQUENCE [LARGE SCALE GENOMIC DNA]</scope>
    <source>
        <tissue evidence="1">Leaf</tissue>
    </source>
</reference>
<evidence type="ECO:0000313" key="1">
    <source>
        <dbReference type="EMBL" id="DAD34570.1"/>
    </source>
</evidence>
<protein>
    <submittedName>
        <fullName evidence="1">Uncharacterized protein</fullName>
    </submittedName>
</protein>
<keyword evidence="2" id="KW-1185">Reference proteome</keyword>
<name>A0A822YPQ9_NELNU</name>
<evidence type="ECO:0000313" key="2">
    <source>
        <dbReference type="Proteomes" id="UP000607653"/>
    </source>
</evidence>